<gene>
    <name evidence="7" type="ORF">N7G274_010424</name>
</gene>
<evidence type="ECO:0000256" key="4">
    <source>
        <dbReference type="PROSITE-ProRule" id="PRU00723"/>
    </source>
</evidence>
<dbReference type="Gene3D" id="4.10.1000.10">
    <property type="entry name" value="Zinc finger, CCCH-type"/>
    <property type="match status" value="1"/>
</dbReference>
<protein>
    <recommendedName>
        <fullName evidence="6">C3H1-type domain-containing protein</fullName>
    </recommendedName>
</protein>
<keyword evidence="1 4" id="KW-0479">Metal-binding</keyword>
<evidence type="ECO:0000256" key="3">
    <source>
        <dbReference type="ARBA" id="ARBA00022833"/>
    </source>
</evidence>
<reference evidence="7 8" key="1">
    <citation type="submission" date="2024-09" db="EMBL/GenBank/DDBJ databases">
        <title>Rethinking Asexuality: The Enigmatic Case of Functional Sexual Genes in Lepraria (Stereocaulaceae).</title>
        <authorList>
            <person name="Doellman M."/>
            <person name="Sun Y."/>
            <person name="Barcenas-Pena A."/>
            <person name="Lumbsch H.T."/>
            <person name="Grewe F."/>
        </authorList>
    </citation>
    <scope>NUCLEOTIDE SEQUENCE [LARGE SCALE GENOMIC DNA]</scope>
    <source>
        <strain evidence="7 8">Mercado 3170</strain>
    </source>
</reference>
<feature type="compositionally biased region" description="Polar residues" evidence="5">
    <location>
        <begin position="555"/>
        <end position="564"/>
    </location>
</feature>
<accession>A0ABR3ZVG6</accession>
<feature type="compositionally biased region" description="Gly residues" evidence="5">
    <location>
        <begin position="39"/>
        <end position="64"/>
    </location>
</feature>
<feature type="compositionally biased region" description="Basic and acidic residues" evidence="5">
    <location>
        <begin position="466"/>
        <end position="484"/>
    </location>
</feature>
<keyword evidence="3 4" id="KW-0862">Zinc</keyword>
<feature type="compositionally biased region" description="Low complexity" evidence="5">
    <location>
        <begin position="627"/>
        <end position="650"/>
    </location>
</feature>
<dbReference type="InterPro" id="IPR000571">
    <property type="entry name" value="Znf_CCCH"/>
</dbReference>
<keyword evidence="8" id="KW-1185">Reference proteome</keyword>
<organism evidence="7 8">
    <name type="scientific">Stereocaulon virgatum</name>
    <dbReference type="NCBI Taxonomy" id="373712"/>
    <lineage>
        <taxon>Eukaryota</taxon>
        <taxon>Fungi</taxon>
        <taxon>Dikarya</taxon>
        <taxon>Ascomycota</taxon>
        <taxon>Pezizomycotina</taxon>
        <taxon>Lecanoromycetes</taxon>
        <taxon>OSLEUM clade</taxon>
        <taxon>Lecanoromycetidae</taxon>
        <taxon>Lecanorales</taxon>
        <taxon>Lecanorineae</taxon>
        <taxon>Stereocaulaceae</taxon>
        <taxon>Stereocaulon</taxon>
    </lineage>
</organism>
<evidence type="ECO:0000256" key="2">
    <source>
        <dbReference type="ARBA" id="ARBA00022771"/>
    </source>
</evidence>
<evidence type="ECO:0000259" key="6">
    <source>
        <dbReference type="PROSITE" id="PS50103"/>
    </source>
</evidence>
<feature type="compositionally biased region" description="Basic and acidic residues" evidence="5">
    <location>
        <begin position="503"/>
        <end position="520"/>
    </location>
</feature>
<dbReference type="Pfam" id="PF18044">
    <property type="entry name" value="zf-CCCH_4"/>
    <property type="match status" value="1"/>
</dbReference>
<evidence type="ECO:0000256" key="1">
    <source>
        <dbReference type="ARBA" id="ARBA00022723"/>
    </source>
</evidence>
<dbReference type="EMBL" id="JBEFKJ010000048">
    <property type="protein sequence ID" value="KAL2036881.1"/>
    <property type="molecule type" value="Genomic_DNA"/>
</dbReference>
<evidence type="ECO:0000313" key="7">
    <source>
        <dbReference type="EMBL" id="KAL2036881.1"/>
    </source>
</evidence>
<proteinExistence type="predicted"/>
<dbReference type="InterPro" id="IPR036855">
    <property type="entry name" value="Znf_CCCH_sf"/>
</dbReference>
<feature type="zinc finger region" description="C3H1-type" evidence="4">
    <location>
        <begin position="690"/>
        <end position="718"/>
    </location>
</feature>
<feature type="compositionally biased region" description="Pro residues" evidence="5">
    <location>
        <begin position="172"/>
        <end position="186"/>
    </location>
</feature>
<dbReference type="Proteomes" id="UP001590950">
    <property type="component" value="Unassembled WGS sequence"/>
</dbReference>
<feature type="compositionally biased region" description="Low complexity" evidence="5">
    <location>
        <begin position="17"/>
        <end position="26"/>
    </location>
</feature>
<comment type="caution">
    <text evidence="7">The sequence shown here is derived from an EMBL/GenBank/DDBJ whole genome shotgun (WGS) entry which is preliminary data.</text>
</comment>
<keyword evidence="2 4" id="KW-0863">Zinc-finger</keyword>
<feature type="compositionally biased region" description="Basic and acidic residues" evidence="5">
    <location>
        <begin position="400"/>
        <end position="410"/>
    </location>
</feature>
<feature type="compositionally biased region" description="Basic and acidic residues" evidence="5">
    <location>
        <begin position="417"/>
        <end position="450"/>
    </location>
</feature>
<feature type="compositionally biased region" description="Pro residues" evidence="5">
    <location>
        <begin position="299"/>
        <end position="309"/>
    </location>
</feature>
<name>A0ABR3ZVG6_9LECA</name>
<feature type="compositionally biased region" description="Polar residues" evidence="5">
    <location>
        <begin position="135"/>
        <end position="161"/>
    </location>
</feature>
<dbReference type="PANTHER" id="PTHR13309">
    <property type="entry name" value="NUCLEAR FRAGILE X MENTAL RETARDATION PROTEIN INTERACTING PROTEIN 1"/>
    <property type="match status" value="1"/>
</dbReference>
<dbReference type="SMART" id="SM00356">
    <property type="entry name" value="ZnF_C3H1"/>
    <property type="match status" value="1"/>
</dbReference>
<feature type="domain" description="C3H1-type" evidence="6">
    <location>
        <begin position="690"/>
        <end position="718"/>
    </location>
</feature>
<evidence type="ECO:0000313" key="8">
    <source>
        <dbReference type="Proteomes" id="UP001590950"/>
    </source>
</evidence>
<sequence>MSAHQFTFPPPPPAPPTTTQSYPAYSQPGVGQIYRRGRGNGGDHGYRGYGRGNGRGGQRGGGNVGSAYANSSYSSYLSAGSRASVPPKGSYNGQVNGHRGGYPLPSYPQVQLPHYPANVAQEYGQRPPNFGPSATYPQPSQAAYPSDSQGPSQQISGQNRYGSHGHGFPAPNTQPDPYAPQNPEPFLPRHGAGHTQPVLMGPPLRLGFDKQGKDLQVQQHLQQNTANPYQNGTYNGSVSPLRHDFPLNNHNARHQSLNLFPSHRGQGQKRSHEDAFNRPRNSNTRPQAAPAVPSFGAPLPLPVKPPAPQEGPKNPRKKKKRKHNQLGLTPKTEEHESSAEEVEDDADEEARLAVAVNRGPQLLQFEYRGRTSTLQSSSDITAWIEERKKRFPTKARAAETAERKRQHQEAQRAANLKRKETQEKQKIEREEILKTKREEEQMRKQKKFDDNCEDAATKAKRKVEKLRKQLEREERRAAKAEAKAVKKQLQGKAKGRYEIGSGESHERMRPNSDGLHDQKSAEVQVTKPREALPTNAITETSVQAEPFLKSKQKANETVNQNSALRTLRAKEEAVFPIPDPLTPTSQPATLDDQSEPAPSTFELDIEKPVTSPSNEPDRLGGDMSAIISTEKASQSSSISISDSSSEISSTESEDDTSSSGSTSSDADSDSPDQASSRREGPERILPPPRRKPKLICRDFLKNGRCKRGDNCRFRHELPERGSQEARVMEVPKVDKRTARIGLHQRLVEQEKEKEDHEILRAIIHLGERGLLNQGVPSEGLER</sequence>
<dbReference type="PANTHER" id="PTHR13309:SF0">
    <property type="entry name" value="FMR1-INTERACTING PROTEIN NUFIP1"/>
    <property type="match status" value="1"/>
</dbReference>
<dbReference type="Pfam" id="PF10453">
    <property type="entry name" value="NUFIP1"/>
    <property type="match status" value="1"/>
</dbReference>
<dbReference type="InterPro" id="IPR039136">
    <property type="entry name" value="NUFIP1-like"/>
</dbReference>
<feature type="region of interest" description="Disordered" evidence="5">
    <location>
        <begin position="400"/>
        <end position="693"/>
    </location>
</feature>
<dbReference type="SUPFAM" id="SSF90229">
    <property type="entry name" value="CCCH zinc finger"/>
    <property type="match status" value="1"/>
</dbReference>
<dbReference type="InterPro" id="IPR041367">
    <property type="entry name" value="Znf-CCCH_4"/>
</dbReference>
<feature type="region of interest" description="Disordered" evidence="5">
    <location>
        <begin position="1"/>
        <end position="209"/>
    </location>
</feature>
<evidence type="ECO:0000256" key="5">
    <source>
        <dbReference type="SAM" id="MobiDB-lite"/>
    </source>
</evidence>
<feature type="compositionally biased region" description="Polar residues" evidence="5">
    <location>
        <begin position="248"/>
        <end position="259"/>
    </location>
</feature>
<feature type="compositionally biased region" description="Polar residues" evidence="5">
    <location>
        <begin position="224"/>
        <end position="238"/>
    </location>
</feature>
<feature type="compositionally biased region" description="Basic residues" evidence="5">
    <location>
        <begin position="314"/>
        <end position="324"/>
    </location>
</feature>
<dbReference type="InterPro" id="IPR019496">
    <property type="entry name" value="NUFIP1_cons_dom"/>
</dbReference>
<feature type="compositionally biased region" description="Low complexity" evidence="5">
    <location>
        <begin position="65"/>
        <end position="84"/>
    </location>
</feature>
<dbReference type="PROSITE" id="PS50103">
    <property type="entry name" value="ZF_C3H1"/>
    <property type="match status" value="1"/>
</dbReference>
<feature type="region of interest" description="Disordered" evidence="5">
    <location>
        <begin position="224"/>
        <end position="347"/>
    </location>
</feature>